<sequence length="177" mass="19216">MALKRKCSDSELGSSPREGSVSSMGGASRDAAPHLPSRTMKRFRNSRPSEQQVHEHTLGLLYSAQRQPRGISPIAEPQQSPRVDDSAQQTLHHFWTIRSVPSRAPLSVVPVEQTTCHDCGADMAADIKMHGASMACICCAKRVCRACAVANLSQDRRCLHCVGSTVWSGSTDSVPVY</sequence>
<keyword evidence="3" id="KW-1185">Reference proteome</keyword>
<dbReference type="Proteomes" id="UP000226192">
    <property type="component" value="Unassembled WGS sequence"/>
</dbReference>
<protein>
    <submittedName>
        <fullName evidence="2">Uncharacterized protein</fullName>
    </submittedName>
</protein>
<dbReference type="AlphaFoldDB" id="A0A2C5YFJ0"/>
<accession>A0A2C5YFJ0</accession>
<dbReference type="EMBL" id="NJET01000009">
    <property type="protein sequence ID" value="PHH66250.1"/>
    <property type="molecule type" value="Genomic_DNA"/>
</dbReference>
<name>A0A2C5YFJ0_9HYPO</name>
<proteinExistence type="predicted"/>
<feature type="region of interest" description="Disordered" evidence="1">
    <location>
        <begin position="1"/>
        <end position="54"/>
    </location>
</feature>
<evidence type="ECO:0000313" key="3">
    <source>
        <dbReference type="Proteomes" id="UP000226192"/>
    </source>
</evidence>
<reference evidence="2 3" key="1">
    <citation type="submission" date="2017-06" db="EMBL/GenBank/DDBJ databases">
        <title>Ant-infecting Ophiocordyceps genomes reveal a high diversity of potential behavioral manipulation genes and a possible major role for enterotoxins.</title>
        <authorList>
            <person name="De Bekker C."/>
            <person name="Evans H.C."/>
            <person name="Brachmann A."/>
            <person name="Hughes D.P."/>
        </authorList>
    </citation>
    <scope>NUCLEOTIDE SEQUENCE [LARGE SCALE GENOMIC DNA]</scope>
    <source>
        <strain evidence="2 3">Map64</strain>
    </source>
</reference>
<dbReference type="STRING" id="1399860.A0A2C5YFJ0"/>
<comment type="caution">
    <text evidence="2">The sequence shown here is derived from an EMBL/GenBank/DDBJ whole genome shotgun (WGS) entry which is preliminary data.</text>
</comment>
<evidence type="ECO:0000313" key="2">
    <source>
        <dbReference type="EMBL" id="PHH66250.1"/>
    </source>
</evidence>
<organism evidence="2 3">
    <name type="scientific">Ophiocordyceps australis</name>
    <dbReference type="NCBI Taxonomy" id="1399860"/>
    <lineage>
        <taxon>Eukaryota</taxon>
        <taxon>Fungi</taxon>
        <taxon>Dikarya</taxon>
        <taxon>Ascomycota</taxon>
        <taxon>Pezizomycotina</taxon>
        <taxon>Sordariomycetes</taxon>
        <taxon>Hypocreomycetidae</taxon>
        <taxon>Hypocreales</taxon>
        <taxon>Ophiocordycipitaceae</taxon>
        <taxon>Ophiocordyceps</taxon>
    </lineage>
</organism>
<gene>
    <name evidence="2" type="ORF">CDD81_7843</name>
</gene>
<dbReference type="OrthoDB" id="5336357at2759"/>
<evidence type="ECO:0000256" key="1">
    <source>
        <dbReference type="SAM" id="MobiDB-lite"/>
    </source>
</evidence>